<name>A0ABW8Z3Q4_9BURK</name>
<keyword evidence="2" id="KW-1003">Cell membrane</keyword>
<keyword evidence="5 6" id="KW-0472">Membrane</keyword>
<accession>A0ABW8Z3Q4</accession>
<feature type="transmembrane region" description="Helical" evidence="6">
    <location>
        <begin position="117"/>
        <end position="138"/>
    </location>
</feature>
<proteinExistence type="predicted"/>
<keyword evidence="4 6" id="KW-1133">Transmembrane helix</keyword>
<dbReference type="EMBL" id="JAQQFR010000001">
    <property type="protein sequence ID" value="MFL9876978.1"/>
    <property type="molecule type" value="Genomic_DNA"/>
</dbReference>
<comment type="subcellular location">
    <subcellularLocation>
        <location evidence="1">Cell membrane</location>
        <topology evidence="1">Multi-pass membrane protein</topology>
    </subcellularLocation>
</comment>
<organism evidence="8 9">
    <name type="scientific">Herbaspirillum rhizosphaerae</name>
    <dbReference type="NCBI Taxonomy" id="346179"/>
    <lineage>
        <taxon>Bacteria</taxon>
        <taxon>Pseudomonadati</taxon>
        <taxon>Pseudomonadota</taxon>
        <taxon>Betaproteobacteria</taxon>
        <taxon>Burkholderiales</taxon>
        <taxon>Oxalobacteraceae</taxon>
        <taxon>Herbaspirillum</taxon>
    </lineage>
</organism>
<dbReference type="InterPro" id="IPR050638">
    <property type="entry name" value="AA-Vitamin_Transporters"/>
</dbReference>
<feature type="transmembrane region" description="Helical" evidence="6">
    <location>
        <begin position="145"/>
        <end position="164"/>
    </location>
</feature>
<dbReference type="SUPFAM" id="SSF103481">
    <property type="entry name" value="Multidrug resistance efflux transporter EmrE"/>
    <property type="match status" value="2"/>
</dbReference>
<feature type="transmembrane region" description="Helical" evidence="6">
    <location>
        <begin position="238"/>
        <end position="255"/>
    </location>
</feature>
<reference evidence="8 9" key="1">
    <citation type="journal article" date="2024" name="Chem. Sci.">
        <title>Discovery of megapolipeptins by genome mining of a Burkholderiales bacteria collection.</title>
        <authorList>
            <person name="Paulo B.S."/>
            <person name="Recchia M.J.J."/>
            <person name="Lee S."/>
            <person name="Fergusson C.H."/>
            <person name="Romanowski S.B."/>
            <person name="Hernandez A."/>
            <person name="Krull N."/>
            <person name="Liu D.Y."/>
            <person name="Cavanagh H."/>
            <person name="Bos A."/>
            <person name="Gray C.A."/>
            <person name="Murphy B.T."/>
            <person name="Linington R.G."/>
            <person name="Eustaquio A.S."/>
        </authorList>
    </citation>
    <scope>NUCLEOTIDE SEQUENCE [LARGE SCALE GENOMIC DNA]</scope>
    <source>
        <strain evidence="8 9">RL21-008-BIB-B</strain>
    </source>
</reference>
<evidence type="ECO:0000256" key="4">
    <source>
        <dbReference type="ARBA" id="ARBA00022989"/>
    </source>
</evidence>
<feature type="domain" description="EamA" evidence="7">
    <location>
        <begin position="176"/>
        <end position="305"/>
    </location>
</feature>
<feature type="transmembrane region" description="Helical" evidence="6">
    <location>
        <begin position="179"/>
        <end position="196"/>
    </location>
</feature>
<dbReference type="Pfam" id="PF00892">
    <property type="entry name" value="EamA"/>
    <property type="match status" value="2"/>
</dbReference>
<dbReference type="InterPro" id="IPR037185">
    <property type="entry name" value="EmrE-like"/>
</dbReference>
<feature type="transmembrane region" description="Helical" evidence="6">
    <location>
        <begin position="208"/>
        <end position="226"/>
    </location>
</feature>
<gene>
    <name evidence="8" type="ORF">PQR63_01185</name>
</gene>
<feature type="transmembrane region" description="Helical" evidence="6">
    <location>
        <begin position="267"/>
        <end position="285"/>
    </location>
</feature>
<dbReference type="PANTHER" id="PTHR32322">
    <property type="entry name" value="INNER MEMBRANE TRANSPORTER"/>
    <property type="match status" value="1"/>
</dbReference>
<feature type="transmembrane region" description="Helical" evidence="6">
    <location>
        <begin position="91"/>
        <end position="111"/>
    </location>
</feature>
<keyword evidence="3 6" id="KW-0812">Transmembrane</keyword>
<evidence type="ECO:0000256" key="5">
    <source>
        <dbReference type="ARBA" id="ARBA00023136"/>
    </source>
</evidence>
<evidence type="ECO:0000256" key="2">
    <source>
        <dbReference type="ARBA" id="ARBA00022475"/>
    </source>
</evidence>
<keyword evidence="9" id="KW-1185">Reference proteome</keyword>
<feature type="domain" description="EamA" evidence="7">
    <location>
        <begin position="29"/>
        <end position="161"/>
    </location>
</feature>
<dbReference type="Proteomes" id="UP001629214">
    <property type="component" value="Unassembled WGS sequence"/>
</dbReference>
<dbReference type="PANTHER" id="PTHR32322:SF18">
    <property type="entry name" value="S-ADENOSYLMETHIONINE_S-ADENOSYLHOMOCYSTEINE TRANSPORTER"/>
    <property type="match status" value="1"/>
</dbReference>
<evidence type="ECO:0000259" key="7">
    <source>
        <dbReference type="Pfam" id="PF00892"/>
    </source>
</evidence>
<evidence type="ECO:0000313" key="9">
    <source>
        <dbReference type="Proteomes" id="UP001629214"/>
    </source>
</evidence>
<dbReference type="InterPro" id="IPR000620">
    <property type="entry name" value="EamA_dom"/>
</dbReference>
<sequence>MSNNTSSLAPSSNPAASVTSAGAGGIRFYLFPLAAVCIWSGNTIITKAASTAIEPAAIAFYRWMLAVLVMTPFLGREAWRQRAVIAAHWPRLLLLGALGMAMYQGLAYEAARTTSAINMGVTVALMPLVSACLSSLFAGERLSTARIVGGVLSLLGLVVLSSHGEPSRLFNGGVHTGDALMLIAVTSNAFYGVLLKRWALPLSTWTQLYVQAAFGSLILLPFWLAAPASPLTVQNLPLVMYAGLLASIGAPFLWMNAIKHLGAPRSALFANLIPLLVALAAWALLSEQLHAYHALAGALVLIGVAWGQRSGGKEKGK</sequence>
<comment type="caution">
    <text evidence="8">The sequence shown here is derived from an EMBL/GenBank/DDBJ whole genome shotgun (WGS) entry which is preliminary data.</text>
</comment>
<protein>
    <submittedName>
        <fullName evidence="8">DMT family transporter</fullName>
    </submittedName>
</protein>
<evidence type="ECO:0000256" key="3">
    <source>
        <dbReference type="ARBA" id="ARBA00022692"/>
    </source>
</evidence>
<dbReference type="RefSeq" id="WP_408164902.1">
    <property type="nucleotide sequence ID" value="NZ_JAQQFR010000001.1"/>
</dbReference>
<evidence type="ECO:0000256" key="1">
    <source>
        <dbReference type="ARBA" id="ARBA00004651"/>
    </source>
</evidence>
<evidence type="ECO:0000313" key="8">
    <source>
        <dbReference type="EMBL" id="MFL9876978.1"/>
    </source>
</evidence>
<evidence type="ECO:0000256" key="6">
    <source>
        <dbReference type="SAM" id="Phobius"/>
    </source>
</evidence>
<feature type="transmembrane region" description="Helical" evidence="6">
    <location>
        <begin position="291"/>
        <end position="307"/>
    </location>
</feature>